<name>A0A541BAF1_9NOCA</name>
<dbReference type="Gene3D" id="1.10.10.10">
    <property type="entry name" value="Winged helix-like DNA-binding domain superfamily/Winged helix DNA-binding domain"/>
    <property type="match status" value="1"/>
</dbReference>
<evidence type="ECO:0000259" key="3">
    <source>
        <dbReference type="Pfam" id="PF25583"/>
    </source>
</evidence>
<evidence type="ECO:0000259" key="2">
    <source>
        <dbReference type="Pfam" id="PF13280"/>
    </source>
</evidence>
<dbReference type="OrthoDB" id="3171994at2"/>
<dbReference type="InterPro" id="IPR057727">
    <property type="entry name" value="WCX_dom"/>
</dbReference>
<evidence type="ECO:0000259" key="1">
    <source>
        <dbReference type="Pfam" id="PF08279"/>
    </source>
</evidence>
<dbReference type="InterPro" id="IPR013196">
    <property type="entry name" value="HTH_11"/>
</dbReference>
<dbReference type="SUPFAM" id="SSF46785">
    <property type="entry name" value="Winged helix' DNA-binding domain"/>
    <property type="match status" value="1"/>
</dbReference>
<gene>
    <name evidence="4" type="ORF">FK531_11245</name>
</gene>
<evidence type="ECO:0000313" key="5">
    <source>
        <dbReference type="Proteomes" id="UP000316256"/>
    </source>
</evidence>
<dbReference type="PIRSF" id="PIRSF016838">
    <property type="entry name" value="PafC"/>
    <property type="match status" value="1"/>
</dbReference>
<dbReference type="InterPro" id="IPR051534">
    <property type="entry name" value="CBASS_pafABC_assoc_protein"/>
</dbReference>
<keyword evidence="5" id="KW-1185">Reference proteome</keyword>
<dbReference type="AlphaFoldDB" id="A0A541BAF1"/>
<accession>A0A541BAF1</accession>
<proteinExistence type="predicted"/>
<protein>
    <submittedName>
        <fullName evidence="4">YafY family transcriptional regulator</fullName>
    </submittedName>
</protein>
<feature type="domain" description="Helix-turn-helix type 11" evidence="1">
    <location>
        <begin position="5"/>
        <end position="56"/>
    </location>
</feature>
<feature type="domain" description="WCX" evidence="3">
    <location>
        <begin position="234"/>
        <end position="314"/>
    </location>
</feature>
<dbReference type="Proteomes" id="UP000316256">
    <property type="component" value="Unassembled WGS sequence"/>
</dbReference>
<feature type="domain" description="WYL" evidence="2">
    <location>
        <begin position="140"/>
        <end position="204"/>
    </location>
</feature>
<dbReference type="RefSeq" id="WP_142099234.1">
    <property type="nucleotide sequence ID" value="NZ_VIGH01000004.1"/>
</dbReference>
<reference evidence="4 5" key="1">
    <citation type="submission" date="2019-06" db="EMBL/GenBank/DDBJ databases">
        <title>Rhodococcus spaelei sp. nov., isolated from a cave.</title>
        <authorList>
            <person name="Lee S.D."/>
        </authorList>
    </citation>
    <scope>NUCLEOTIDE SEQUENCE [LARGE SCALE GENOMIC DNA]</scope>
    <source>
        <strain evidence="4 5">C9-5</strain>
    </source>
</reference>
<dbReference type="InterPro" id="IPR026881">
    <property type="entry name" value="WYL_dom"/>
</dbReference>
<dbReference type="Pfam" id="PF25583">
    <property type="entry name" value="WCX"/>
    <property type="match status" value="1"/>
</dbReference>
<organism evidence="4 5">
    <name type="scientific">Rhodococcus spelaei</name>
    <dbReference type="NCBI Taxonomy" id="2546320"/>
    <lineage>
        <taxon>Bacteria</taxon>
        <taxon>Bacillati</taxon>
        <taxon>Actinomycetota</taxon>
        <taxon>Actinomycetes</taxon>
        <taxon>Mycobacteriales</taxon>
        <taxon>Nocardiaceae</taxon>
        <taxon>Rhodococcus</taxon>
    </lineage>
</organism>
<dbReference type="Pfam" id="PF08279">
    <property type="entry name" value="HTH_11"/>
    <property type="match status" value="1"/>
</dbReference>
<dbReference type="InterPro" id="IPR028349">
    <property type="entry name" value="PafC-like"/>
</dbReference>
<sequence>MRSSRLLDLMLRLQGGPGATADRLAAQLGVSVRTVYRDVAALQAAGVPLYTESGPGGGIRLLDGWQSKLSGMTGTETSALMLLGVPGLAEQLGLGDQTAAAEAKLLGAMPLPLRAGAQLWRSRLHVDAPGWFARPTQDPHLAEVARAVLGDRRLRIGYRRGARATARTLDPLGLVAKAGVWYLVAAHRGSVLSFRVSRIHRAEILDATARRPEDFDLAAWWAESAAVFDRSLLRYPCRLRLAPAARRALPAVVGTEAARVTPGPADAEGWVEVDLMLESEEVALHQLTALGGGVEVLAPKSLRAGLHAVGREIARRNSAITQRDGCRARSAEGDGVRA</sequence>
<dbReference type="InterPro" id="IPR036390">
    <property type="entry name" value="WH_DNA-bd_sf"/>
</dbReference>
<dbReference type="PROSITE" id="PS52050">
    <property type="entry name" value="WYL"/>
    <property type="match status" value="1"/>
</dbReference>
<dbReference type="PANTHER" id="PTHR34580">
    <property type="match status" value="1"/>
</dbReference>
<dbReference type="PANTHER" id="PTHR34580:SF1">
    <property type="entry name" value="PROTEIN PAFC"/>
    <property type="match status" value="1"/>
</dbReference>
<dbReference type="Pfam" id="PF13280">
    <property type="entry name" value="WYL"/>
    <property type="match status" value="1"/>
</dbReference>
<dbReference type="InterPro" id="IPR036388">
    <property type="entry name" value="WH-like_DNA-bd_sf"/>
</dbReference>
<comment type="caution">
    <text evidence="4">The sequence shown here is derived from an EMBL/GenBank/DDBJ whole genome shotgun (WGS) entry which is preliminary data.</text>
</comment>
<dbReference type="EMBL" id="VIGH01000004">
    <property type="protein sequence ID" value="TQF69306.1"/>
    <property type="molecule type" value="Genomic_DNA"/>
</dbReference>
<evidence type="ECO:0000313" key="4">
    <source>
        <dbReference type="EMBL" id="TQF69306.1"/>
    </source>
</evidence>